<evidence type="ECO:0000313" key="1">
    <source>
        <dbReference type="EMBL" id="MBZ6377873.1"/>
    </source>
</evidence>
<accession>A0ABS7WHK7</accession>
<dbReference type="EMBL" id="JAGSGB010000001">
    <property type="protein sequence ID" value="MBZ6377873.1"/>
    <property type="molecule type" value="Genomic_DNA"/>
</dbReference>
<comment type="caution">
    <text evidence="1">The sequence shown here is derived from an EMBL/GenBank/DDBJ whole genome shotgun (WGS) entry which is preliminary data.</text>
</comment>
<keyword evidence="2" id="KW-1185">Reference proteome</keyword>
<sequence length="63" mass="7068">MIFFIEFPDISIARFDLHDNPNEQAARDRTASGTSSTIGPYIQIGQQRFLPIANARAVSLSDW</sequence>
<protein>
    <submittedName>
        <fullName evidence="1">Uncharacterized protein</fullName>
    </submittedName>
</protein>
<proteinExistence type="predicted"/>
<name>A0ABS7WHK7_9SPHN</name>
<evidence type="ECO:0000313" key="2">
    <source>
        <dbReference type="Proteomes" id="UP000824621"/>
    </source>
</evidence>
<gene>
    <name evidence="1" type="ORF">KCN53_04420</name>
</gene>
<organism evidence="1 2">
    <name type="scientific">Pacificimonas aurantium</name>
    <dbReference type="NCBI Taxonomy" id="1250540"/>
    <lineage>
        <taxon>Bacteria</taxon>
        <taxon>Pseudomonadati</taxon>
        <taxon>Pseudomonadota</taxon>
        <taxon>Alphaproteobacteria</taxon>
        <taxon>Sphingomonadales</taxon>
        <taxon>Sphingosinicellaceae</taxon>
        <taxon>Pacificimonas</taxon>
    </lineage>
</organism>
<reference evidence="1 2" key="1">
    <citation type="submission" date="2021-04" db="EMBL/GenBank/DDBJ databases">
        <authorList>
            <person name="Pira H."/>
            <person name="Risdian C."/>
            <person name="Wink J."/>
        </authorList>
    </citation>
    <scope>NUCLEOTIDE SEQUENCE [LARGE SCALE GENOMIC DNA]</scope>
    <source>
        <strain evidence="1 2">DSM 107782</strain>
    </source>
</reference>
<dbReference type="Proteomes" id="UP000824621">
    <property type="component" value="Unassembled WGS sequence"/>
</dbReference>
<dbReference type="RefSeq" id="WP_143712165.1">
    <property type="nucleotide sequence ID" value="NZ_JAGSGB010000001.1"/>
</dbReference>